<dbReference type="Proteomes" id="UP000006085">
    <property type="component" value="Unassembled WGS sequence"/>
</dbReference>
<keyword evidence="1" id="KW-0732">Signal</keyword>
<reference evidence="2 3" key="1">
    <citation type="submission" date="2012-07" db="EMBL/GenBank/DDBJ databases">
        <title>The Genome Sequence of Bergeyella zoohelcum ATCC 43767.</title>
        <authorList>
            <consortium name="The Broad Institute Genome Sequencing Platform"/>
            <person name="Earl A."/>
            <person name="Ward D."/>
            <person name="Feldgarden M."/>
            <person name="Gevers D."/>
            <person name="Huys G."/>
            <person name="Walker B."/>
            <person name="Young S.K."/>
            <person name="Zeng Q."/>
            <person name="Gargeya S."/>
            <person name="Fitzgerald M."/>
            <person name="Haas B."/>
            <person name="Abouelleil A."/>
            <person name="Alvarado L."/>
            <person name="Arachchi H.M."/>
            <person name="Berlin A.M."/>
            <person name="Chapman S.B."/>
            <person name="Goldberg J."/>
            <person name="Griggs A."/>
            <person name="Gujja S."/>
            <person name="Hansen M."/>
            <person name="Howarth C."/>
            <person name="Imamovic A."/>
            <person name="Larimer J."/>
            <person name="McCowen C."/>
            <person name="Montmayeur A."/>
            <person name="Murphy C."/>
            <person name="Neiman D."/>
            <person name="Pearson M."/>
            <person name="Priest M."/>
            <person name="Roberts A."/>
            <person name="Saif S."/>
            <person name="Shea T."/>
            <person name="Sisk P."/>
            <person name="Sykes S."/>
            <person name="Wortman J."/>
            <person name="Nusbaum C."/>
            <person name="Birren B."/>
        </authorList>
    </citation>
    <scope>NUCLEOTIDE SEQUENCE [LARGE SCALE GENOMIC DNA]</scope>
    <source>
        <strain evidence="2 3">ATCC 43767</strain>
    </source>
</reference>
<dbReference type="STRING" id="883096.HMPREF9699_02110"/>
<feature type="signal peptide" evidence="1">
    <location>
        <begin position="1"/>
        <end position="17"/>
    </location>
</feature>
<name>K1LPU2_9FLAO</name>
<dbReference type="HOGENOM" id="CLU_985766_0_0_10"/>
<accession>K1LPU2</accession>
<dbReference type="OrthoDB" id="9798714at2"/>
<sequence>MKALSLATLLLSSISFSQSSMIYKVEKENQNPSYIYFNTTTCGDNQYLKRLEKDVIPNVSAISVETNLNSNKNKAILQNFIQVTDKEQKIKGILSASDYQKLVRYIQEKMGANEQMVNMFKPFYVNAVLGALDNPCGAVRGENINEILYKYAEKKSFSYTEILTVSEYVTLMDAQDKNYWNKNISYSLNKSDEIKDAVKQKNETYDNGDMVGLKNIYTKYPYFIEKNTDKFLKDYLEVVVPKIEKQTAEKPTLFTIGVEYIVNGKQNILEVLKSKGYKLTEI</sequence>
<protein>
    <submittedName>
        <fullName evidence="2">Uncharacterized protein</fullName>
    </submittedName>
</protein>
<organism evidence="2 3">
    <name type="scientific">Bergeyella zoohelcum ATCC 43767</name>
    <dbReference type="NCBI Taxonomy" id="883096"/>
    <lineage>
        <taxon>Bacteria</taxon>
        <taxon>Pseudomonadati</taxon>
        <taxon>Bacteroidota</taxon>
        <taxon>Flavobacteriia</taxon>
        <taxon>Flavobacteriales</taxon>
        <taxon>Weeksellaceae</taxon>
        <taxon>Bergeyella</taxon>
    </lineage>
</organism>
<evidence type="ECO:0000313" key="2">
    <source>
        <dbReference type="EMBL" id="EKB54127.1"/>
    </source>
</evidence>
<dbReference type="Pfam" id="PF01963">
    <property type="entry name" value="TraB_PrgY_gumN"/>
    <property type="match status" value="1"/>
</dbReference>
<dbReference type="AlphaFoldDB" id="K1LPU2"/>
<gene>
    <name evidence="2" type="ORF">HMPREF9699_02110</name>
</gene>
<feature type="chain" id="PRO_5003850614" evidence="1">
    <location>
        <begin position="18"/>
        <end position="282"/>
    </location>
</feature>
<proteinExistence type="predicted"/>
<comment type="caution">
    <text evidence="2">The sequence shown here is derived from an EMBL/GenBank/DDBJ whole genome shotgun (WGS) entry which is preliminary data.</text>
</comment>
<dbReference type="RefSeq" id="WP_002664673.1">
    <property type="nucleotide sequence ID" value="NZ_JH932295.1"/>
</dbReference>
<dbReference type="InterPro" id="IPR002816">
    <property type="entry name" value="TraB/PrgY/GumN_fam"/>
</dbReference>
<evidence type="ECO:0000256" key="1">
    <source>
        <dbReference type="SAM" id="SignalP"/>
    </source>
</evidence>
<dbReference type="EMBL" id="AGYA01000039">
    <property type="protein sequence ID" value="EKB54127.1"/>
    <property type="molecule type" value="Genomic_DNA"/>
</dbReference>
<keyword evidence="3" id="KW-1185">Reference proteome</keyword>
<evidence type="ECO:0000313" key="3">
    <source>
        <dbReference type="Proteomes" id="UP000006085"/>
    </source>
</evidence>